<keyword evidence="4" id="KW-1185">Reference proteome</keyword>
<proteinExistence type="predicted"/>
<organism evidence="3 4">
    <name type="scientific">Caballeronia choica</name>
    <dbReference type="NCBI Taxonomy" id="326476"/>
    <lineage>
        <taxon>Bacteria</taxon>
        <taxon>Pseudomonadati</taxon>
        <taxon>Pseudomonadota</taxon>
        <taxon>Betaproteobacteria</taxon>
        <taxon>Burkholderiales</taxon>
        <taxon>Burkholderiaceae</taxon>
        <taxon>Caballeronia</taxon>
    </lineage>
</organism>
<dbReference type="SMART" id="SM00867">
    <property type="entry name" value="YceI"/>
    <property type="match status" value="1"/>
</dbReference>
<feature type="signal peptide" evidence="1">
    <location>
        <begin position="1"/>
        <end position="30"/>
    </location>
</feature>
<reference evidence="3" key="1">
    <citation type="submission" date="2016-01" db="EMBL/GenBank/DDBJ databases">
        <authorList>
            <person name="Peeters C."/>
        </authorList>
    </citation>
    <scope>NUCLEOTIDE SEQUENCE [LARGE SCALE GENOMIC DNA]</scope>
    <source>
        <strain evidence="3">LMG 22940</strain>
    </source>
</reference>
<gene>
    <name evidence="3" type="ORF">AWB68_02189</name>
</gene>
<dbReference type="Pfam" id="PF04264">
    <property type="entry name" value="YceI"/>
    <property type="match status" value="1"/>
</dbReference>
<sequence length="218" mass="23896">MIGKNALYRVRAWMASAALLALMACTPLQVVTHHVSTSEASVPAGHYVLDPHHWNVSFDVDHFHYSRFVIRFDKVTGELDWNSGGLEQSTASVTIDAASVNTNVPLLDRMVKGPDMFDVEHYPTIRFVSTRFVRTGDDRGTLTGDLTIHGTTRPVTLNVTFNGHARNPLTKQETLGFSGDGHFSRAQFGLSTWYPAVGDDVHVAIQAEFATPTADGSP</sequence>
<dbReference type="RefSeq" id="WP_087644358.1">
    <property type="nucleotide sequence ID" value="NZ_FCON02000018.1"/>
</dbReference>
<dbReference type="OrthoDB" id="9811006at2"/>
<dbReference type="AlphaFoldDB" id="A0A158HQ05"/>
<evidence type="ECO:0000313" key="3">
    <source>
        <dbReference type="EMBL" id="SAL46021.1"/>
    </source>
</evidence>
<dbReference type="PANTHER" id="PTHR34406:SF1">
    <property type="entry name" value="PROTEIN YCEI"/>
    <property type="match status" value="1"/>
</dbReference>
<dbReference type="Proteomes" id="UP000054770">
    <property type="component" value="Unassembled WGS sequence"/>
</dbReference>
<dbReference type="SUPFAM" id="SSF101874">
    <property type="entry name" value="YceI-like"/>
    <property type="match status" value="1"/>
</dbReference>
<feature type="domain" description="Lipid/polyisoprenoid-binding YceI-like" evidence="2">
    <location>
        <begin position="46"/>
        <end position="210"/>
    </location>
</feature>
<accession>A0A158HQ05</accession>
<dbReference type="PROSITE" id="PS51257">
    <property type="entry name" value="PROKAR_LIPOPROTEIN"/>
    <property type="match status" value="1"/>
</dbReference>
<keyword evidence="1" id="KW-0732">Signal</keyword>
<dbReference type="EMBL" id="FCON02000018">
    <property type="protein sequence ID" value="SAL46021.1"/>
    <property type="molecule type" value="Genomic_DNA"/>
</dbReference>
<evidence type="ECO:0000313" key="4">
    <source>
        <dbReference type="Proteomes" id="UP000054770"/>
    </source>
</evidence>
<evidence type="ECO:0000256" key="1">
    <source>
        <dbReference type="SAM" id="SignalP"/>
    </source>
</evidence>
<evidence type="ECO:0000259" key="2">
    <source>
        <dbReference type="SMART" id="SM00867"/>
    </source>
</evidence>
<name>A0A158HQ05_9BURK</name>
<dbReference type="PANTHER" id="PTHR34406">
    <property type="entry name" value="PROTEIN YCEI"/>
    <property type="match status" value="1"/>
</dbReference>
<comment type="caution">
    <text evidence="3">The sequence shown here is derived from an EMBL/GenBank/DDBJ whole genome shotgun (WGS) entry which is preliminary data.</text>
</comment>
<feature type="chain" id="PRO_5011118147" evidence="1">
    <location>
        <begin position="31"/>
        <end position="218"/>
    </location>
</feature>
<dbReference type="InterPro" id="IPR007372">
    <property type="entry name" value="Lipid/polyisoprenoid-bd_YceI"/>
</dbReference>
<dbReference type="InterPro" id="IPR036761">
    <property type="entry name" value="TTHA0802/YceI-like_sf"/>
</dbReference>
<protein>
    <submittedName>
        <fullName evidence="3">YceI like family protein</fullName>
    </submittedName>
</protein>
<dbReference type="Gene3D" id="2.40.128.110">
    <property type="entry name" value="Lipid/polyisoprenoid-binding, YceI-like"/>
    <property type="match status" value="1"/>
</dbReference>